<dbReference type="Proteomes" id="UP000644693">
    <property type="component" value="Unassembled WGS sequence"/>
</dbReference>
<dbReference type="Pfam" id="PF01872">
    <property type="entry name" value="RibD_C"/>
    <property type="match status" value="1"/>
</dbReference>
<evidence type="ECO:0000259" key="1">
    <source>
        <dbReference type="Pfam" id="PF01872"/>
    </source>
</evidence>
<evidence type="ECO:0000313" key="2">
    <source>
        <dbReference type="EMBL" id="GHD27464.1"/>
    </source>
</evidence>
<evidence type="ECO:0000313" key="3">
    <source>
        <dbReference type="Proteomes" id="UP000644693"/>
    </source>
</evidence>
<dbReference type="GO" id="GO:0009231">
    <property type="term" value="P:riboflavin biosynthetic process"/>
    <property type="evidence" value="ECO:0007669"/>
    <property type="project" value="InterPro"/>
</dbReference>
<proteinExistence type="predicted"/>
<comment type="caution">
    <text evidence="2">The sequence shown here is derived from an EMBL/GenBank/DDBJ whole genome shotgun (WGS) entry which is preliminary data.</text>
</comment>
<gene>
    <name evidence="2" type="ORF">GCM10007053_05780</name>
</gene>
<reference evidence="2" key="2">
    <citation type="submission" date="2020-09" db="EMBL/GenBank/DDBJ databases">
        <authorList>
            <person name="Sun Q."/>
            <person name="Kim S."/>
        </authorList>
    </citation>
    <scope>NUCLEOTIDE SEQUENCE</scope>
    <source>
        <strain evidence="2">KCTC 23430</strain>
    </source>
</reference>
<dbReference type="Gene3D" id="3.40.430.10">
    <property type="entry name" value="Dihydrofolate Reductase, subunit A"/>
    <property type="match status" value="1"/>
</dbReference>
<dbReference type="AlphaFoldDB" id="A0A918XE08"/>
<dbReference type="SUPFAM" id="SSF53597">
    <property type="entry name" value="Dihydrofolate reductase-like"/>
    <property type="match status" value="1"/>
</dbReference>
<feature type="domain" description="Bacterial bifunctional deaminase-reductase C-terminal" evidence="1">
    <location>
        <begin position="8"/>
        <end position="80"/>
    </location>
</feature>
<reference evidence="2" key="1">
    <citation type="journal article" date="2014" name="Int. J. Syst. Evol. Microbiol.">
        <title>Complete genome sequence of Corynebacterium casei LMG S-19264T (=DSM 44701T), isolated from a smear-ripened cheese.</title>
        <authorList>
            <consortium name="US DOE Joint Genome Institute (JGI-PGF)"/>
            <person name="Walter F."/>
            <person name="Albersmeier A."/>
            <person name="Kalinowski J."/>
            <person name="Ruckert C."/>
        </authorList>
    </citation>
    <scope>NUCLEOTIDE SEQUENCE</scope>
    <source>
        <strain evidence="2">KCTC 23430</strain>
    </source>
</reference>
<keyword evidence="3" id="KW-1185">Reference proteome</keyword>
<protein>
    <recommendedName>
        <fullName evidence="1">Bacterial bifunctional deaminase-reductase C-terminal domain-containing protein</fullName>
    </recommendedName>
</protein>
<dbReference type="InterPro" id="IPR024072">
    <property type="entry name" value="DHFR-like_dom_sf"/>
</dbReference>
<dbReference type="InterPro" id="IPR002734">
    <property type="entry name" value="RibDG_C"/>
</dbReference>
<sequence>MSLFSGAIPELIERLEEGGLQHAYVDGGATITSFLDHGLIDEICVWQAPVLLGGGLPLFGQLGSAVRLKGAHATVFSNDFIQWRCSVIKDRTAAG</sequence>
<dbReference type="RefSeq" id="WP_229802549.1">
    <property type="nucleotide sequence ID" value="NZ_BMYM01000001.1"/>
</dbReference>
<name>A0A918XE08_9GAMM</name>
<dbReference type="EMBL" id="BMYM01000001">
    <property type="protein sequence ID" value="GHD27464.1"/>
    <property type="molecule type" value="Genomic_DNA"/>
</dbReference>
<organism evidence="2 3">
    <name type="scientific">Parahalioglobus pacificus</name>
    <dbReference type="NCBI Taxonomy" id="930806"/>
    <lineage>
        <taxon>Bacteria</taxon>
        <taxon>Pseudomonadati</taxon>
        <taxon>Pseudomonadota</taxon>
        <taxon>Gammaproteobacteria</taxon>
        <taxon>Cellvibrionales</taxon>
        <taxon>Halieaceae</taxon>
        <taxon>Parahalioglobus</taxon>
    </lineage>
</organism>
<dbReference type="GO" id="GO:0008703">
    <property type="term" value="F:5-amino-6-(5-phosphoribosylamino)uracil reductase activity"/>
    <property type="evidence" value="ECO:0007669"/>
    <property type="project" value="InterPro"/>
</dbReference>
<accession>A0A918XE08</accession>